<dbReference type="WBParaSite" id="Hba_01676">
    <property type="protein sequence ID" value="Hba_01676"/>
    <property type="gene ID" value="Hba_01676"/>
</dbReference>
<sequence length="38" mass="4187">MRDISAALINNTKTAGVVVHAVTIRTHLVVNHLFIDFV</sequence>
<name>A0A1I7WAI6_HETBA</name>
<protein>
    <submittedName>
        <fullName evidence="2">Uncharacterized protein</fullName>
    </submittedName>
</protein>
<evidence type="ECO:0000313" key="2">
    <source>
        <dbReference type="WBParaSite" id="Hba_01676"/>
    </source>
</evidence>
<reference evidence="2" key="1">
    <citation type="submission" date="2016-11" db="UniProtKB">
        <authorList>
            <consortium name="WormBaseParasite"/>
        </authorList>
    </citation>
    <scope>IDENTIFICATION</scope>
</reference>
<keyword evidence="1" id="KW-1185">Reference proteome</keyword>
<proteinExistence type="predicted"/>
<accession>A0A1I7WAI6</accession>
<evidence type="ECO:0000313" key="1">
    <source>
        <dbReference type="Proteomes" id="UP000095283"/>
    </source>
</evidence>
<dbReference type="AlphaFoldDB" id="A0A1I7WAI6"/>
<dbReference type="Proteomes" id="UP000095283">
    <property type="component" value="Unplaced"/>
</dbReference>
<organism evidence="1 2">
    <name type="scientific">Heterorhabditis bacteriophora</name>
    <name type="common">Entomopathogenic nematode worm</name>
    <dbReference type="NCBI Taxonomy" id="37862"/>
    <lineage>
        <taxon>Eukaryota</taxon>
        <taxon>Metazoa</taxon>
        <taxon>Ecdysozoa</taxon>
        <taxon>Nematoda</taxon>
        <taxon>Chromadorea</taxon>
        <taxon>Rhabditida</taxon>
        <taxon>Rhabditina</taxon>
        <taxon>Rhabditomorpha</taxon>
        <taxon>Strongyloidea</taxon>
        <taxon>Heterorhabditidae</taxon>
        <taxon>Heterorhabditis</taxon>
    </lineage>
</organism>